<keyword evidence="4" id="KW-0249">Electron transport</keyword>
<organism evidence="9 10">
    <name type="scientific">Caenispirillum salinarum AK4</name>
    <dbReference type="NCBI Taxonomy" id="1238182"/>
    <lineage>
        <taxon>Bacteria</taxon>
        <taxon>Pseudomonadati</taxon>
        <taxon>Pseudomonadota</taxon>
        <taxon>Alphaproteobacteria</taxon>
        <taxon>Rhodospirillales</taxon>
        <taxon>Novispirillaceae</taxon>
        <taxon>Caenispirillum</taxon>
    </lineage>
</organism>
<dbReference type="PROSITE" id="PS51007">
    <property type="entry name" value="CYTC"/>
    <property type="match status" value="1"/>
</dbReference>
<keyword evidence="2 6" id="KW-0349">Heme</keyword>
<feature type="domain" description="Cytochrome c" evidence="8">
    <location>
        <begin position="7"/>
        <end position="99"/>
    </location>
</feature>
<dbReference type="eggNOG" id="COG2863">
    <property type="taxonomic scope" value="Bacteria"/>
</dbReference>
<dbReference type="STRING" id="1238182.C882_1870"/>
<dbReference type="GO" id="GO:0009055">
    <property type="term" value="F:electron transfer activity"/>
    <property type="evidence" value="ECO:0007669"/>
    <property type="project" value="InterPro"/>
</dbReference>
<keyword evidence="10" id="KW-1185">Reference proteome</keyword>
<dbReference type="PANTHER" id="PTHR33751">
    <property type="entry name" value="CBB3-TYPE CYTOCHROME C OXIDASE SUBUNIT FIXP"/>
    <property type="match status" value="1"/>
</dbReference>
<dbReference type="PATRIC" id="fig|1238182.3.peg.3824"/>
<feature type="signal peptide" evidence="7">
    <location>
        <begin position="1"/>
        <end position="19"/>
    </location>
</feature>
<accession>K9H9S3</accession>
<comment type="caution">
    <text evidence="9">The sequence shown here is derived from an EMBL/GenBank/DDBJ whole genome shotgun (WGS) entry which is preliminary data.</text>
</comment>
<evidence type="ECO:0000256" key="7">
    <source>
        <dbReference type="SAM" id="SignalP"/>
    </source>
</evidence>
<evidence type="ECO:0000313" key="10">
    <source>
        <dbReference type="Proteomes" id="UP000009881"/>
    </source>
</evidence>
<dbReference type="InterPro" id="IPR050597">
    <property type="entry name" value="Cytochrome_c_Oxidase_Subunit"/>
</dbReference>
<evidence type="ECO:0000256" key="2">
    <source>
        <dbReference type="ARBA" id="ARBA00022617"/>
    </source>
</evidence>
<dbReference type="Proteomes" id="UP000009881">
    <property type="component" value="Unassembled WGS sequence"/>
</dbReference>
<evidence type="ECO:0000256" key="1">
    <source>
        <dbReference type="ARBA" id="ARBA00022448"/>
    </source>
</evidence>
<evidence type="ECO:0000256" key="4">
    <source>
        <dbReference type="ARBA" id="ARBA00022982"/>
    </source>
</evidence>
<dbReference type="InterPro" id="IPR036909">
    <property type="entry name" value="Cyt_c-like_dom_sf"/>
</dbReference>
<dbReference type="InterPro" id="IPR009056">
    <property type="entry name" value="Cyt_c-like_dom"/>
</dbReference>
<keyword evidence="1" id="KW-0813">Transport</keyword>
<sequence length="105" mass="10856">MILAAAGTLAAAVPAFAQAQQPAPDPPAKLSTCLPCHGRDGIGTSPLNPNLAGQKALYMVKQLKAFKSGERRHDQMSLIAADLTAEDMEALSDWYAAQPAGGGNP</sequence>
<gene>
    <name evidence="9" type="ORF">C882_1870</name>
</gene>
<evidence type="ECO:0000256" key="3">
    <source>
        <dbReference type="ARBA" id="ARBA00022723"/>
    </source>
</evidence>
<dbReference type="AlphaFoldDB" id="K9H9S3"/>
<evidence type="ECO:0000313" key="9">
    <source>
        <dbReference type="EMBL" id="EKV27368.1"/>
    </source>
</evidence>
<dbReference type="Gene3D" id="1.10.760.10">
    <property type="entry name" value="Cytochrome c-like domain"/>
    <property type="match status" value="1"/>
</dbReference>
<proteinExistence type="predicted"/>
<reference evidence="9 10" key="1">
    <citation type="journal article" date="2013" name="Genome Announc.">
        <title>Draft Genome Sequence of an Alphaproteobacterium, Caenispirillum salinarum AK4(T), Isolated from a Solar Saltern.</title>
        <authorList>
            <person name="Khatri I."/>
            <person name="Singh A."/>
            <person name="Korpole S."/>
            <person name="Pinnaka A.K."/>
            <person name="Subramanian S."/>
        </authorList>
    </citation>
    <scope>NUCLEOTIDE SEQUENCE [LARGE SCALE GENOMIC DNA]</scope>
    <source>
        <strain evidence="9 10">AK4</strain>
    </source>
</reference>
<evidence type="ECO:0000259" key="8">
    <source>
        <dbReference type="PROSITE" id="PS51007"/>
    </source>
</evidence>
<dbReference type="EMBL" id="ANHY01000020">
    <property type="protein sequence ID" value="EKV27368.1"/>
    <property type="molecule type" value="Genomic_DNA"/>
</dbReference>
<name>K9H9S3_9PROT</name>
<dbReference type="PANTHER" id="PTHR33751:SF9">
    <property type="entry name" value="CYTOCHROME C4"/>
    <property type="match status" value="1"/>
</dbReference>
<dbReference type="GO" id="GO:0046872">
    <property type="term" value="F:metal ion binding"/>
    <property type="evidence" value="ECO:0007669"/>
    <property type="project" value="UniProtKB-KW"/>
</dbReference>
<evidence type="ECO:0000256" key="6">
    <source>
        <dbReference type="PROSITE-ProRule" id="PRU00433"/>
    </source>
</evidence>
<protein>
    <submittedName>
        <fullName evidence="9">Class I diheme cytochrome c4</fullName>
    </submittedName>
</protein>
<dbReference type="GO" id="GO:0020037">
    <property type="term" value="F:heme binding"/>
    <property type="evidence" value="ECO:0007669"/>
    <property type="project" value="InterPro"/>
</dbReference>
<evidence type="ECO:0000256" key="5">
    <source>
        <dbReference type="ARBA" id="ARBA00023004"/>
    </source>
</evidence>
<dbReference type="Pfam" id="PF00034">
    <property type="entry name" value="Cytochrom_C"/>
    <property type="match status" value="1"/>
</dbReference>
<feature type="chain" id="PRO_5003929964" evidence="7">
    <location>
        <begin position="20"/>
        <end position="105"/>
    </location>
</feature>
<keyword evidence="3 6" id="KW-0479">Metal-binding</keyword>
<keyword evidence="7" id="KW-0732">Signal</keyword>
<dbReference type="SUPFAM" id="SSF46626">
    <property type="entry name" value="Cytochrome c"/>
    <property type="match status" value="1"/>
</dbReference>
<keyword evidence="5 6" id="KW-0408">Iron</keyword>